<dbReference type="Proteomes" id="UP000182375">
    <property type="component" value="Unassembled WGS sequence"/>
</dbReference>
<name>A0A1H4I713_9ACTN</name>
<protein>
    <submittedName>
        <fullName evidence="1">Uncharacterized protein</fullName>
    </submittedName>
</protein>
<dbReference type="GeneID" id="95516699"/>
<evidence type="ECO:0000313" key="2">
    <source>
        <dbReference type="Proteomes" id="UP000182375"/>
    </source>
</evidence>
<reference evidence="1 2" key="1">
    <citation type="submission" date="2016-10" db="EMBL/GenBank/DDBJ databases">
        <authorList>
            <person name="de Groot N.N."/>
        </authorList>
    </citation>
    <scope>NUCLEOTIDE SEQUENCE [LARGE SCALE GENOMIC DNA]</scope>
    <source>
        <strain evidence="1 2">DSM 40306</strain>
    </source>
</reference>
<gene>
    <name evidence="1" type="ORF">SAMN04490357_0025</name>
</gene>
<proteinExistence type="predicted"/>
<sequence>MTKPIDAVPTTYAGTRFRSRLEADWAITLNGLGIAWDYEPELITLPSGTQYVPDFWLPEIGTWLEVKGPHTPRREKATELGNARACGCTGVCSCRWRGGQLVLLGWPSHRSPNQIGYRGRWGHAWWASAYGASAYLTECPSCARAQWVTLRRPWRCRSCRASLGATPRFYSPAEQLIRFGEGASLTSARVDEDIRRLAEEERLADAGDDEPGDW</sequence>
<accession>A0A1H4I713</accession>
<dbReference type="Gene3D" id="3.40.91.30">
    <property type="match status" value="1"/>
</dbReference>
<dbReference type="AlphaFoldDB" id="A0A1H4I713"/>
<dbReference type="EMBL" id="FNTD01000002">
    <property type="protein sequence ID" value="SEB29763.1"/>
    <property type="molecule type" value="Genomic_DNA"/>
</dbReference>
<organism evidence="1 2">
    <name type="scientific">Streptomyces misionensis</name>
    <dbReference type="NCBI Taxonomy" id="67331"/>
    <lineage>
        <taxon>Bacteria</taxon>
        <taxon>Bacillati</taxon>
        <taxon>Actinomycetota</taxon>
        <taxon>Actinomycetes</taxon>
        <taxon>Kitasatosporales</taxon>
        <taxon>Streptomycetaceae</taxon>
        <taxon>Streptomyces</taxon>
    </lineage>
</organism>
<dbReference type="RefSeq" id="WP_143060381.1">
    <property type="nucleotide sequence ID" value="NZ_FNTD01000002.1"/>
</dbReference>
<evidence type="ECO:0000313" key="1">
    <source>
        <dbReference type="EMBL" id="SEB29763.1"/>
    </source>
</evidence>